<accession>A0ABD3N1B4</accession>
<feature type="signal peptide" evidence="1">
    <location>
        <begin position="1"/>
        <end position="18"/>
    </location>
</feature>
<feature type="chain" id="PRO_5044758929" evidence="1">
    <location>
        <begin position="19"/>
        <end position="605"/>
    </location>
</feature>
<gene>
    <name evidence="2" type="ORF">ACHAWO_008225</name>
</gene>
<protein>
    <submittedName>
        <fullName evidence="2">Uncharacterized protein</fullName>
    </submittedName>
</protein>
<comment type="caution">
    <text evidence="2">The sequence shown here is derived from an EMBL/GenBank/DDBJ whole genome shotgun (WGS) entry which is preliminary data.</text>
</comment>
<keyword evidence="1" id="KW-0732">Signal</keyword>
<reference evidence="2 3" key="1">
    <citation type="submission" date="2024-10" db="EMBL/GenBank/DDBJ databases">
        <title>Updated reference genomes for cyclostephanoid diatoms.</title>
        <authorList>
            <person name="Roberts W.R."/>
            <person name="Alverson A.J."/>
        </authorList>
    </citation>
    <scope>NUCLEOTIDE SEQUENCE [LARGE SCALE GENOMIC DNA]</scope>
    <source>
        <strain evidence="2 3">AJA010-31</strain>
    </source>
</reference>
<sequence>MRFSTVISTLLFIQLTAAETNDECSSLISIVKRVEQLTGSKAAKRARGGLRRTESIIDEGSSCDQIQNWYTNIHPTYKAVKLSSPSVINATYPLVIKLAGSSEGVTSSTGIILGLSDPGYNVSKSVNIIEVTNDGTRYYMKRVIASLKESEFKSLDNWQGTEKNLIVRVRKSTSNDYSVVELNYDNAVPNDSMTNLIMCGYQGWMLLSMLTSHDWQFAYPGDGAPVDKWRHWFNAEQDPSVDNLTVEMYPSMDEYDDDDLTDLAPLTMRDGSKAKLFSSAKFGVVEKHFQWMREYNLSGVFHIRFMADIDKKRNRDWKTMVLRNVRDAAEEYGRVFSVSYNLAGNALDNTVLDDLKADWIDLIDNEHITSSSSYLHHNGLPVLRIYGIGFKEVNVSDANKMLRLIRWFQYDADPRYRAFLVGGVPSRWRELVDDSRTGAIWQHVYESLDGIHPWHVGRWSSINYGNWYYNNRIAQDAARCAELGILYMPTMWPGFSMHNLRDGGKPYNEIPRLGGKFMWEQAYNYAKDDNITSIWMAQFDEVDEGTAIFKVASTQQDVPREGEWLSLDADGLSLPNDWYLRLAEQAQKMMRGEITLTNAIPIKSV</sequence>
<proteinExistence type="predicted"/>
<keyword evidence="3" id="KW-1185">Reference proteome</keyword>
<dbReference type="EMBL" id="JALLPJ020001323">
    <property type="protein sequence ID" value="KAL3769908.1"/>
    <property type="molecule type" value="Genomic_DNA"/>
</dbReference>
<organism evidence="2 3">
    <name type="scientific">Cyclotella atomus</name>
    <dbReference type="NCBI Taxonomy" id="382360"/>
    <lineage>
        <taxon>Eukaryota</taxon>
        <taxon>Sar</taxon>
        <taxon>Stramenopiles</taxon>
        <taxon>Ochrophyta</taxon>
        <taxon>Bacillariophyta</taxon>
        <taxon>Coscinodiscophyceae</taxon>
        <taxon>Thalassiosirophycidae</taxon>
        <taxon>Stephanodiscales</taxon>
        <taxon>Stephanodiscaceae</taxon>
        <taxon>Cyclotella</taxon>
    </lineage>
</organism>
<dbReference type="CDD" id="cd11576">
    <property type="entry name" value="GH99_GH71_like_2"/>
    <property type="match status" value="1"/>
</dbReference>
<dbReference type="Gene3D" id="3.20.20.80">
    <property type="entry name" value="Glycosidases"/>
    <property type="match status" value="1"/>
</dbReference>
<evidence type="ECO:0000256" key="1">
    <source>
        <dbReference type="SAM" id="SignalP"/>
    </source>
</evidence>
<evidence type="ECO:0000313" key="3">
    <source>
        <dbReference type="Proteomes" id="UP001530400"/>
    </source>
</evidence>
<dbReference type="AlphaFoldDB" id="A0ABD3N1B4"/>
<dbReference type="Proteomes" id="UP001530400">
    <property type="component" value="Unassembled WGS sequence"/>
</dbReference>
<name>A0ABD3N1B4_9STRA</name>
<evidence type="ECO:0000313" key="2">
    <source>
        <dbReference type="EMBL" id="KAL3769908.1"/>
    </source>
</evidence>